<evidence type="ECO:0000313" key="2">
    <source>
        <dbReference type="Proteomes" id="UP000309997"/>
    </source>
</evidence>
<accession>A0ACC4BU90</accession>
<reference evidence="1 2" key="1">
    <citation type="journal article" date="2024" name="Plant Biotechnol. J.">
        <title>Genome and CRISPR/Cas9 system of a widespread forest tree (Populus alba) in the world.</title>
        <authorList>
            <person name="Liu Y.J."/>
            <person name="Jiang P.F."/>
            <person name="Han X.M."/>
            <person name="Li X.Y."/>
            <person name="Wang H.M."/>
            <person name="Wang Y.J."/>
            <person name="Wang X.X."/>
            <person name="Zeng Q.Y."/>
        </authorList>
    </citation>
    <scope>NUCLEOTIDE SEQUENCE [LARGE SCALE GENOMIC DNA]</scope>
    <source>
        <strain evidence="2">cv. PAL-ZL1</strain>
    </source>
</reference>
<protein>
    <submittedName>
        <fullName evidence="1">Uncharacterized protein</fullName>
    </submittedName>
</protein>
<organism evidence="1 2">
    <name type="scientific">Populus alba</name>
    <name type="common">White poplar</name>
    <dbReference type="NCBI Taxonomy" id="43335"/>
    <lineage>
        <taxon>Eukaryota</taxon>
        <taxon>Viridiplantae</taxon>
        <taxon>Streptophyta</taxon>
        <taxon>Embryophyta</taxon>
        <taxon>Tracheophyta</taxon>
        <taxon>Spermatophyta</taxon>
        <taxon>Magnoliopsida</taxon>
        <taxon>eudicotyledons</taxon>
        <taxon>Gunneridae</taxon>
        <taxon>Pentapetalae</taxon>
        <taxon>rosids</taxon>
        <taxon>fabids</taxon>
        <taxon>Malpighiales</taxon>
        <taxon>Salicaceae</taxon>
        <taxon>Saliceae</taxon>
        <taxon>Populus</taxon>
    </lineage>
</organism>
<sequence>MSSAMGGNTPLEGPLASTCGEERWSANHSPIWAFILWWLTLLSTQQKVLGNFKVKVRWGGVVMVQVVGCHDDNINENGGGRMDWWQQ</sequence>
<keyword evidence="2" id="KW-1185">Reference proteome</keyword>
<dbReference type="Proteomes" id="UP000309997">
    <property type="component" value="Unassembled WGS sequence"/>
</dbReference>
<dbReference type="EMBL" id="RCHU02000008">
    <property type="protein sequence ID" value="KAL3581925.1"/>
    <property type="molecule type" value="Genomic_DNA"/>
</dbReference>
<proteinExistence type="predicted"/>
<name>A0ACC4BU90_POPAL</name>
<comment type="caution">
    <text evidence="1">The sequence shown here is derived from an EMBL/GenBank/DDBJ whole genome shotgun (WGS) entry which is preliminary data.</text>
</comment>
<gene>
    <name evidence="1" type="ORF">D5086_016257</name>
</gene>
<evidence type="ECO:0000313" key="1">
    <source>
        <dbReference type="EMBL" id="KAL3581925.1"/>
    </source>
</evidence>